<dbReference type="GO" id="GO:0008483">
    <property type="term" value="F:transaminase activity"/>
    <property type="evidence" value="ECO:0007669"/>
    <property type="project" value="UniProtKB-KW"/>
</dbReference>
<dbReference type="Proteomes" id="UP000253034">
    <property type="component" value="Unassembled WGS sequence"/>
</dbReference>
<evidence type="ECO:0000313" key="3">
    <source>
        <dbReference type="Proteomes" id="UP000253034"/>
    </source>
</evidence>
<dbReference type="InterPro" id="IPR015421">
    <property type="entry name" value="PyrdxlP-dep_Trfase_major"/>
</dbReference>
<dbReference type="CDD" id="cd00616">
    <property type="entry name" value="AHBA_syn"/>
    <property type="match status" value="1"/>
</dbReference>
<dbReference type="Gene3D" id="3.40.640.10">
    <property type="entry name" value="Type I PLP-dependent aspartate aminotransferase-like (Major domain)"/>
    <property type="match status" value="1"/>
</dbReference>
<accession>A0A369AUK8</accession>
<dbReference type="EMBL" id="QPJT01000027">
    <property type="protein sequence ID" value="RCX11144.1"/>
    <property type="molecule type" value="Genomic_DNA"/>
</dbReference>
<dbReference type="SUPFAM" id="SSF53383">
    <property type="entry name" value="PLP-dependent transferases"/>
    <property type="match status" value="1"/>
</dbReference>
<dbReference type="GO" id="GO:0000271">
    <property type="term" value="P:polysaccharide biosynthetic process"/>
    <property type="evidence" value="ECO:0007669"/>
    <property type="project" value="TreeGrafter"/>
</dbReference>
<dbReference type="Pfam" id="PF01041">
    <property type="entry name" value="DegT_DnrJ_EryC1"/>
    <property type="match status" value="1"/>
</dbReference>
<keyword evidence="1" id="KW-0663">Pyridoxal phosphate</keyword>
<evidence type="ECO:0000313" key="2">
    <source>
        <dbReference type="EMBL" id="RCX11144.1"/>
    </source>
</evidence>
<reference evidence="2 3" key="1">
    <citation type="submission" date="2018-07" db="EMBL/GenBank/DDBJ databases">
        <title>Genomic Encyclopedia of Type Strains, Phase IV (KMG-IV): sequencing the most valuable type-strain genomes for metagenomic binning, comparative biology and taxonomic classification.</title>
        <authorList>
            <person name="Goeker M."/>
        </authorList>
    </citation>
    <scope>NUCLEOTIDE SEQUENCE [LARGE SCALE GENOMIC DNA]</scope>
    <source>
        <strain evidence="2 3">DSM 27016</strain>
    </source>
</reference>
<dbReference type="InterPro" id="IPR000653">
    <property type="entry name" value="DegT/StrS_aminotransferase"/>
</dbReference>
<dbReference type="InterPro" id="IPR015424">
    <property type="entry name" value="PyrdxlP-dep_Trfase"/>
</dbReference>
<dbReference type="PANTHER" id="PTHR30244">
    <property type="entry name" value="TRANSAMINASE"/>
    <property type="match status" value="1"/>
</dbReference>
<dbReference type="InterPro" id="IPR015422">
    <property type="entry name" value="PyrdxlP-dep_Trfase_small"/>
</dbReference>
<proteinExistence type="inferred from homology"/>
<gene>
    <name evidence="2" type="ORF">DFR58_12720</name>
</gene>
<sequence>MLAVRGGESIRKRPWISWPIFDNNTLSRLESVLTSGRWAVSGQWKGRLSKCEEFERKFAEFNSVPYCVTTTNGSSGLLIALESLGIGPGDEVIVPALTWVATAISVCDVNAVPVIVDIDPDTYCLSIEEVKKAITPRTKAIIPVHLYGCMVNMDGLMEVARNNNLWVIEDASHSHGSVWRDQFAGAIGDAGAFSLQQGKVLTSGEGGVLLTRNQEIYEKAIELRSNSRAYIEENKLEVDKMQLIEKGSIMGSNYCLSEFQAAVLLDQLERLEDFNRTKEQNAIYLDKHLGSIPGIKTMLRHEQVSKQSYYRYAVKVDSELFSGKPVSDICTALEAELNFTVEQPYKPLHKSPLYRPQTKKRYRWSEEFWDALSTEKYSLPVSEKASANEGVVIHHSILLGSRQDMDDIIMAFEKVHRYSHKI</sequence>
<keyword evidence="2" id="KW-0808">Transferase</keyword>
<protein>
    <submittedName>
        <fullName evidence="2">L-glutamine:2-deoxy-scyllo-inosose/3-amino-2, 3-dideoxy-scyllo-inosose aminotransferase</fullName>
    </submittedName>
</protein>
<evidence type="ECO:0000256" key="1">
    <source>
        <dbReference type="RuleBase" id="RU004508"/>
    </source>
</evidence>
<dbReference type="RefSeq" id="WP_170138214.1">
    <property type="nucleotide sequence ID" value="NZ_QPJT01000027.1"/>
</dbReference>
<dbReference type="GO" id="GO:0030170">
    <property type="term" value="F:pyridoxal phosphate binding"/>
    <property type="evidence" value="ECO:0007669"/>
    <property type="project" value="TreeGrafter"/>
</dbReference>
<keyword evidence="2" id="KW-0032">Aminotransferase</keyword>
<comment type="similarity">
    <text evidence="1">Belongs to the DegT/DnrJ/EryC1 family.</text>
</comment>
<dbReference type="AlphaFoldDB" id="A0A369AUK8"/>
<keyword evidence="3" id="KW-1185">Reference proteome</keyword>
<comment type="caution">
    <text evidence="2">The sequence shown here is derived from an EMBL/GenBank/DDBJ whole genome shotgun (WGS) entry which is preliminary data.</text>
</comment>
<organism evidence="2 3">
    <name type="scientific">Anaerobacterium chartisolvens</name>
    <dbReference type="NCBI Taxonomy" id="1297424"/>
    <lineage>
        <taxon>Bacteria</taxon>
        <taxon>Bacillati</taxon>
        <taxon>Bacillota</taxon>
        <taxon>Clostridia</taxon>
        <taxon>Eubacteriales</taxon>
        <taxon>Oscillospiraceae</taxon>
        <taxon>Anaerobacterium</taxon>
    </lineage>
</organism>
<name>A0A369AUK8_9FIRM</name>
<dbReference type="PANTHER" id="PTHR30244:SF34">
    <property type="entry name" value="DTDP-4-AMINO-4,6-DIDEOXYGALACTOSE TRANSAMINASE"/>
    <property type="match status" value="1"/>
</dbReference>
<dbReference type="Gene3D" id="3.90.1150.10">
    <property type="entry name" value="Aspartate Aminotransferase, domain 1"/>
    <property type="match status" value="1"/>
</dbReference>